<keyword evidence="3" id="KW-1185">Reference proteome</keyword>
<proteinExistence type="predicted"/>
<protein>
    <submittedName>
        <fullName evidence="2">Uncharacterized protein</fullName>
    </submittedName>
</protein>
<keyword evidence="1" id="KW-0812">Transmembrane</keyword>
<dbReference type="RefSeq" id="WP_091557078.1">
    <property type="nucleotide sequence ID" value="NZ_BNAC01000004.1"/>
</dbReference>
<keyword evidence="1" id="KW-0472">Membrane</keyword>
<dbReference type="AlphaFoldDB" id="A0A1I1MY67"/>
<name>A0A1I1MY67_9ACTN</name>
<reference evidence="3" key="1">
    <citation type="submission" date="2016-10" db="EMBL/GenBank/DDBJ databases">
        <authorList>
            <person name="Varghese N."/>
            <person name="Submissions S."/>
        </authorList>
    </citation>
    <scope>NUCLEOTIDE SEQUENCE [LARGE SCALE GENOMIC DNA]</scope>
    <source>
        <strain evidence="3">DSM 45962</strain>
    </source>
</reference>
<feature type="transmembrane region" description="Helical" evidence="1">
    <location>
        <begin position="42"/>
        <end position="63"/>
    </location>
</feature>
<dbReference type="STRING" id="1225127.SAMN05661030_1894"/>
<organism evidence="2 3">
    <name type="scientific">Klenkia taihuensis</name>
    <dbReference type="NCBI Taxonomy" id="1225127"/>
    <lineage>
        <taxon>Bacteria</taxon>
        <taxon>Bacillati</taxon>
        <taxon>Actinomycetota</taxon>
        <taxon>Actinomycetes</taxon>
        <taxon>Geodermatophilales</taxon>
        <taxon>Geodermatophilaceae</taxon>
        <taxon>Klenkia</taxon>
    </lineage>
</organism>
<evidence type="ECO:0000313" key="3">
    <source>
        <dbReference type="Proteomes" id="UP000199022"/>
    </source>
</evidence>
<keyword evidence="1" id="KW-1133">Transmembrane helix</keyword>
<sequence length="101" mass="10119">MLRARSRAALATVVLAVLAALALSVADVVGTTSTTEERISVPLWLVGWVVLGWAALLGVVTLVRLLRAGRRRDAAVAALGLACVVVVAVAHPVAGSGGGAA</sequence>
<evidence type="ECO:0000256" key="1">
    <source>
        <dbReference type="SAM" id="Phobius"/>
    </source>
</evidence>
<evidence type="ECO:0000313" key="2">
    <source>
        <dbReference type="EMBL" id="SFC90394.1"/>
    </source>
</evidence>
<dbReference type="Proteomes" id="UP000199022">
    <property type="component" value="Unassembled WGS sequence"/>
</dbReference>
<feature type="transmembrane region" description="Helical" evidence="1">
    <location>
        <begin position="75"/>
        <end position="94"/>
    </location>
</feature>
<dbReference type="EMBL" id="FOMD01000002">
    <property type="protein sequence ID" value="SFC90394.1"/>
    <property type="molecule type" value="Genomic_DNA"/>
</dbReference>
<accession>A0A1I1MY67</accession>
<gene>
    <name evidence="2" type="ORF">SAMN05661030_1894</name>
</gene>